<feature type="domain" description="Amino acid permease/ SLC12A" evidence="9">
    <location>
        <begin position="47"/>
        <end position="512"/>
    </location>
</feature>
<feature type="transmembrane region" description="Helical" evidence="8">
    <location>
        <begin position="78"/>
        <end position="103"/>
    </location>
</feature>
<keyword evidence="6 8" id="KW-1133">Transmembrane helix</keyword>
<evidence type="ECO:0000313" key="10">
    <source>
        <dbReference type="EMBL" id="ODV63088.1"/>
    </source>
</evidence>
<dbReference type="PROSITE" id="PS00218">
    <property type="entry name" value="AMINO_ACID_PERMEASE_1"/>
    <property type="match status" value="1"/>
</dbReference>
<feature type="transmembrane region" description="Helical" evidence="8">
    <location>
        <begin position="48"/>
        <end position="72"/>
    </location>
</feature>
<dbReference type="Gene3D" id="1.20.1740.10">
    <property type="entry name" value="Amino acid/polyamine transporter I"/>
    <property type="match status" value="1"/>
</dbReference>
<name>A0A1D2VNA1_9ASCO</name>
<sequence>MGSSVEKNAEVSDTKSVNDLRDIETTEKHLVYLEDGKKLKKKLKARHITMIAIGGALGTGLIIGTGSALAAAGPGSVFLAYVLVGFIVYDVMCALGEMAAYIPLPDGFTGYAHRYVDPALGFAVGWMYLLKYLLVCPNQLTAGALVMQYWVHRDKINPGVWITIFLVTITAINFFGVQKFGEIEFWLSCLKVLTCVGLIFFLFILMLGGGPNGDRTGFRYWKDPGAFKAYDGIEGSTGRFVAFVSVLVTAVFAFLGTELVGITFGEAQNVKAIPKAIKLTFWRIALFYWLNVLFLGCCVAYDDPNLAFANKQKSSAAASPFVVAAISAGISGLPHLINGCILVFIFSASNSDLYLASRALYGLSCNEDAPKFFARTNKYGVPVYALGVAVVFALLAYMNVTDDSKVLFGYFVSVVSIFGLICWATIIICHMYFMRALITQGVDRNTLLYKAPLQPWADYVSLFFIILICLIKNFTVFLFGDFKYKTFITGYIGIPVFFVLWLGYKFIYKTKVIKAEDVDLYSYRDIILAEQEEHERLEKEEALARGDKKNAKWFYYKFVAWLF</sequence>
<dbReference type="PANTHER" id="PTHR43341">
    <property type="entry name" value="AMINO ACID PERMEASE"/>
    <property type="match status" value="1"/>
</dbReference>
<dbReference type="InterPro" id="IPR050524">
    <property type="entry name" value="APC_YAT"/>
</dbReference>
<feature type="transmembrane region" description="Helical" evidence="8">
    <location>
        <begin position="115"/>
        <end position="134"/>
    </location>
</feature>
<feature type="transmembrane region" description="Helical" evidence="8">
    <location>
        <begin position="189"/>
        <end position="209"/>
    </location>
</feature>
<evidence type="ECO:0000259" key="9">
    <source>
        <dbReference type="Pfam" id="PF00324"/>
    </source>
</evidence>
<dbReference type="GeneID" id="30965224"/>
<comment type="similarity">
    <text evidence="2">Belongs to the amino acid-polyamine-organocation (APC) superfamily. YAT (TC 2.A.3.10) family.</text>
</comment>
<evidence type="ECO:0000256" key="1">
    <source>
        <dbReference type="ARBA" id="ARBA00004141"/>
    </source>
</evidence>
<protein>
    <recommendedName>
        <fullName evidence="9">Amino acid permease/ SLC12A domain-containing protein</fullName>
    </recommendedName>
</protein>
<dbReference type="OrthoDB" id="3900342at2759"/>
<keyword evidence="5" id="KW-0029">Amino-acid transport</keyword>
<keyword evidence="3" id="KW-0813">Transport</keyword>
<feature type="transmembrane region" description="Helical" evidence="8">
    <location>
        <begin position="159"/>
        <end position="177"/>
    </location>
</feature>
<feature type="transmembrane region" description="Helical" evidence="8">
    <location>
        <begin position="240"/>
        <end position="260"/>
    </location>
</feature>
<evidence type="ECO:0000313" key="11">
    <source>
        <dbReference type="Proteomes" id="UP000095038"/>
    </source>
</evidence>
<dbReference type="InParanoid" id="A0A1D2VNA1"/>
<evidence type="ECO:0000256" key="6">
    <source>
        <dbReference type="ARBA" id="ARBA00022989"/>
    </source>
</evidence>
<dbReference type="InterPro" id="IPR004841">
    <property type="entry name" value="AA-permease/SLC12A_dom"/>
</dbReference>
<evidence type="ECO:0000256" key="4">
    <source>
        <dbReference type="ARBA" id="ARBA00022692"/>
    </source>
</evidence>
<evidence type="ECO:0000256" key="2">
    <source>
        <dbReference type="ARBA" id="ARBA00006983"/>
    </source>
</evidence>
<dbReference type="Pfam" id="PF00324">
    <property type="entry name" value="AA_permease"/>
    <property type="match status" value="1"/>
</dbReference>
<dbReference type="Proteomes" id="UP000095038">
    <property type="component" value="Unassembled WGS sequence"/>
</dbReference>
<feature type="transmembrane region" description="Helical" evidence="8">
    <location>
        <begin position="486"/>
        <end position="504"/>
    </location>
</feature>
<feature type="transmembrane region" description="Helical" evidence="8">
    <location>
        <begin position="321"/>
        <end position="348"/>
    </location>
</feature>
<dbReference type="GO" id="GO:0016020">
    <property type="term" value="C:membrane"/>
    <property type="evidence" value="ECO:0007669"/>
    <property type="project" value="UniProtKB-SubCell"/>
</dbReference>
<dbReference type="PIRSF" id="PIRSF006060">
    <property type="entry name" value="AA_transporter"/>
    <property type="match status" value="1"/>
</dbReference>
<dbReference type="FunFam" id="1.20.1740.10:FF:000006">
    <property type="entry name" value="General amino acid permease"/>
    <property type="match status" value="1"/>
</dbReference>
<feature type="transmembrane region" description="Helical" evidence="8">
    <location>
        <begin position="459"/>
        <end position="480"/>
    </location>
</feature>
<evidence type="ECO:0000256" key="5">
    <source>
        <dbReference type="ARBA" id="ARBA00022970"/>
    </source>
</evidence>
<dbReference type="AlphaFoldDB" id="A0A1D2VNA1"/>
<dbReference type="InterPro" id="IPR004840">
    <property type="entry name" value="Amino_acid_permease_CS"/>
</dbReference>
<dbReference type="FunCoup" id="A0A1D2VNA1">
    <property type="interactions" value="181"/>
</dbReference>
<feature type="transmembrane region" description="Helical" evidence="8">
    <location>
        <begin position="281"/>
        <end position="301"/>
    </location>
</feature>
<comment type="subcellular location">
    <subcellularLocation>
        <location evidence="1">Membrane</location>
        <topology evidence="1">Multi-pass membrane protein</topology>
    </subcellularLocation>
</comment>
<dbReference type="EMBL" id="KV454476">
    <property type="protein sequence ID" value="ODV63088.1"/>
    <property type="molecule type" value="Genomic_DNA"/>
</dbReference>
<dbReference type="RefSeq" id="XP_020049395.1">
    <property type="nucleotide sequence ID" value="XM_020191588.1"/>
</dbReference>
<evidence type="ECO:0000256" key="8">
    <source>
        <dbReference type="SAM" id="Phobius"/>
    </source>
</evidence>
<accession>A0A1D2VNA1</accession>
<reference evidence="11" key="1">
    <citation type="submission" date="2016-05" db="EMBL/GenBank/DDBJ databases">
        <title>Comparative genomics of biotechnologically important yeasts.</title>
        <authorList>
            <consortium name="DOE Joint Genome Institute"/>
            <person name="Riley R."/>
            <person name="Haridas S."/>
            <person name="Wolfe K.H."/>
            <person name="Lopes M.R."/>
            <person name="Hittinger C.T."/>
            <person name="Goker M."/>
            <person name="Salamov A."/>
            <person name="Wisecaver J."/>
            <person name="Long T.M."/>
            <person name="Aerts A.L."/>
            <person name="Barry K."/>
            <person name="Choi C."/>
            <person name="Clum A."/>
            <person name="Coughlan A.Y."/>
            <person name="Deshpande S."/>
            <person name="Douglass A.P."/>
            <person name="Hanson S.J."/>
            <person name="Klenk H.-P."/>
            <person name="Labutti K."/>
            <person name="Lapidus A."/>
            <person name="Lindquist E."/>
            <person name="Lipzen A."/>
            <person name="Meier-Kolthoff J.P."/>
            <person name="Ohm R.A."/>
            <person name="Otillar R.P."/>
            <person name="Pangilinan J."/>
            <person name="Peng Y."/>
            <person name="Rokas A."/>
            <person name="Rosa C.A."/>
            <person name="Scheuner C."/>
            <person name="Sibirny A.A."/>
            <person name="Slot J.C."/>
            <person name="Stielow J.B."/>
            <person name="Sun H."/>
            <person name="Kurtzman C.P."/>
            <person name="Blackwell M."/>
            <person name="Grigoriev I.V."/>
            <person name="Jeffries T.W."/>
        </authorList>
    </citation>
    <scope>NUCLEOTIDE SEQUENCE [LARGE SCALE GENOMIC DNA]</scope>
    <source>
        <strain evidence="11">DSM 1968</strain>
    </source>
</reference>
<feature type="transmembrane region" description="Helical" evidence="8">
    <location>
        <begin position="379"/>
        <end position="398"/>
    </location>
</feature>
<organism evidence="10 11">
    <name type="scientific">Ascoidea rubescens DSM 1968</name>
    <dbReference type="NCBI Taxonomy" id="1344418"/>
    <lineage>
        <taxon>Eukaryota</taxon>
        <taxon>Fungi</taxon>
        <taxon>Dikarya</taxon>
        <taxon>Ascomycota</taxon>
        <taxon>Saccharomycotina</taxon>
        <taxon>Saccharomycetes</taxon>
        <taxon>Ascoideaceae</taxon>
        <taxon>Ascoidea</taxon>
    </lineage>
</organism>
<dbReference type="STRING" id="1344418.A0A1D2VNA1"/>
<dbReference type="PANTHER" id="PTHR43341:SF9">
    <property type="entry name" value="DICARBOXYLIC AMINO ACID PERMEASE"/>
    <property type="match status" value="1"/>
</dbReference>
<keyword evidence="4 8" id="KW-0812">Transmembrane</keyword>
<evidence type="ECO:0000256" key="3">
    <source>
        <dbReference type="ARBA" id="ARBA00022448"/>
    </source>
</evidence>
<keyword evidence="7 8" id="KW-0472">Membrane</keyword>
<evidence type="ECO:0000256" key="7">
    <source>
        <dbReference type="ARBA" id="ARBA00023136"/>
    </source>
</evidence>
<gene>
    <name evidence="10" type="ORF">ASCRUDRAFT_68863</name>
</gene>
<dbReference type="GO" id="GO:0015171">
    <property type="term" value="F:amino acid transmembrane transporter activity"/>
    <property type="evidence" value="ECO:0007669"/>
    <property type="project" value="TreeGrafter"/>
</dbReference>
<keyword evidence="11" id="KW-1185">Reference proteome</keyword>
<proteinExistence type="inferred from homology"/>
<feature type="transmembrane region" description="Helical" evidence="8">
    <location>
        <begin position="410"/>
        <end position="438"/>
    </location>
</feature>